<feature type="domain" description="F-box" evidence="1">
    <location>
        <begin position="27"/>
        <end position="62"/>
    </location>
</feature>
<dbReference type="InterPro" id="IPR036047">
    <property type="entry name" value="F-box-like_dom_sf"/>
</dbReference>
<organism evidence="2 3">
    <name type="scientific">Dendrothele bispora (strain CBS 962.96)</name>
    <dbReference type="NCBI Taxonomy" id="1314807"/>
    <lineage>
        <taxon>Eukaryota</taxon>
        <taxon>Fungi</taxon>
        <taxon>Dikarya</taxon>
        <taxon>Basidiomycota</taxon>
        <taxon>Agaricomycotina</taxon>
        <taxon>Agaricomycetes</taxon>
        <taxon>Agaricomycetidae</taxon>
        <taxon>Agaricales</taxon>
        <taxon>Agaricales incertae sedis</taxon>
        <taxon>Dendrothele</taxon>
    </lineage>
</organism>
<gene>
    <name evidence="2" type="ORF">K435DRAFT_879985</name>
</gene>
<dbReference type="SUPFAM" id="SSF81383">
    <property type="entry name" value="F-box domain"/>
    <property type="match status" value="1"/>
</dbReference>
<dbReference type="AlphaFoldDB" id="A0A4S8KK82"/>
<dbReference type="EMBL" id="ML181378">
    <property type="protein sequence ID" value="THU75922.1"/>
    <property type="molecule type" value="Genomic_DNA"/>
</dbReference>
<dbReference type="OrthoDB" id="2968433at2759"/>
<name>A0A4S8KK82_DENBC</name>
<proteinExistence type="predicted"/>
<dbReference type="InterPro" id="IPR001810">
    <property type="entry name" value="F-box_dom"/>
</dbReference>
<keyword evidence="3" id="KW-1185">Reference proteome</keyword>
<evidence type="ECO:0000313" key="3">
    <source>
        <dbReference type="Proteomes" id="UP000297245"/>
    </source>
</evidence>
<protein>
    <recommendedName>
        <fullName evidence="1">F-box domain-containing protein</fullName>
    </recommendedName>
</protein>
<sequence>MSESSASEETAKAANSRDHVMAACLAESLPQELIILIVSHIRSRKDLHSCSTVCRSWSFPVQSRLFSDIVIKCRTGDVRVQRWMKRFQSSLHICRAVTQISLYVNLDKSVRELLEELPNG</sequence>
<dbReference type="Gene3D" id="1.20.1280.50">
    <property type="match status" value="1"/>
</dbReference>
<dbReference type="Proteomes" id="UP000297245">
    <property type="component" value="Unassembled WGS sequence"/>
</dbReference>
<evidence type="ECO:0000259" key="1">
    <source>
        <dbReference type="Pfam" id="PF12937"/>
    </source>
</evidence>
<dbReference type="Pfam" id="PF12937">
    <property type="entry name" value="F-box-like"/>
    <property type="match status" value="1"/>
</dbReference>
<reference evidence="2 3" key="1">
    <citation type="journal article" date="2019" name="Nat. Ecol. Evol.">
        <title>Megaphylogeny resolves global patterns of mushroom evolution.</title>
        <authorList>
            <person name="Varga T."/>
            <person name="Krizsan K."/>
            <person name="Foldi C."/>
            <person name="Dima B."/>
            <person name="Sanchez-Garcia M."/>
            <person name="Sanchez-Ramirez S."/>
            <person name="Szollosi G.J."/>
            <person name="Szarkandi J.G."/>
            <person name="Papp V."/>
            <person name="Albert L."/>
            <person name="Andreopoulos W."/>
            <person name="Angelini C."/>
            <person name="Antonin V."/>
            <person name="Barry K.W."/>
            <person name="Bougher N.L."/>
            <person name="Buchanan P."/>
            <person name="Buyck B."/>
            <person name="Bense V."/>
            <person name="Catcheside P."/>
            <person name="Chovatia M."/>
            <person name="Cooper J."/>
            <person name="Damon W."/>
            <person name="Desjardin D."/>
            <person name="Finy P."/>
            <person name="Geml J."/>
            <person name="Haridas S."/>
            <person name="Hughes K."/>
            <person name="Justo A."/>
            <person name="Karasinski D."/>
            <person name="Kautmanova I."/>
            <person name="Kiss B."/>
            <person name="Kocsube S."/>
            <person name="Kotiranta H."/>
            <person name="LaButti K.M."/>
            <person name="Lechner B.E."/>
            <person name="Liimatainen K."/>
            <person name="Lipzen A."/>
            <person name="Lukacs Z."/>
            <person name="Mihaltcheva S."/>
            <person name="Morgado L.N."/>
            <person name="Niskanen T."/>
            <person name="Noordeloos M.E."/>
            <person name="Ohm R.A."/>
            <person name="Ortiz-Santana B."/>
            <person name="Ovrebo C."/>
            <person name="Racz N."/>
            <person name="Riley R."/>
            <person name="Savchenko A."/>
            <person name="Shiryaev A."/>
            <person name="Soop K."/>
            <person name="Spirin V."/>
            <person name="Szebenyi C."/>
            <person name="Tomsovsky M."/>
            <person name="Tulloss R.E."/>
            <person name="Uehling J."/>
            <person name="Grigoriev I.V."/>
            <person name="Vagvolgyi C."/>
            <person name="Papp T."/>
            <person name="Martin F.M."/>
            <person name="Miettinen O."/>
            <person name="Hibbett D.S."/>
            <person name="Nagy L.G."/>
        </authorList>
    </citation>
    <scope>NUCLEOTIDE SEQUENCE [LARGE SCALE GENOMIC DNA]</scope>
    <source>
        <strain evidence="2 3">CBS 962.96</strain>
    </source>
</reference>
<accession>A0A4S8KK82</accession>
<evidence type="ECO:0000313" key="2">
    <source>
        <dbReference type="EMBL" id="THU75922.1"/>
    </source>
</evidence>